<protein>
    <recommendedName>
        <fullName evidence="3">DUF2922 domain-containing protein</fullName>
    </recommendedName>
</protein>
<evidence type="ECO:0008006" key="3">
    <source>
        <dbReference type="Google" id="ProtNLM"/>
    </source>
</evidence>
<gene>
    <name evidence="1" type="ORF">J2Z28_001915</name>
</gene>
<keyword evidence="2" id="KW-1185">Reference proteome</keyword>
<sequence>MRYTFEYEVLSVQSTSEFSQEAPTQEEAAALIVARIADLEFTDESDIKLGKVINISKKVGDNYIACEGCAS</sequence>
<dbReference type="Proteomes" id="UP000810207">
    <property type="component" value="Unassembled WGS sequence"/>
</dbReference>
<comment type="caution">
    <text evidence="1">The sequence shown here is derived from an EMBL/GenBank/DDBJ whole genome shotgun (WGS) entry which is preliminary data.</text>
</comment>
<name>A0ABS4RU42_PAEXY</name>
<organism evidence="1 2">
    <name type="scientific">Paenibacillus xylanexedens</name>
    <dbReference type="NCBI Taxonomy" id="528191"/>
    <lineage>
        <taxon>Bacteria</taxon>
        <taxon>Bacillati</taxon>
        <taxon>Bacillota</taxon>
        <taxon>Bacilli</taxon>
        <taxon>Bacillales</taxon>
        <taxon>Paenibacillaceae</taxon>
        <taxon>Paenibacillus</taxon>
    </lineage>
</organism>
<evidence type="ECO:0000313" key="2">
    <source>
        <dbReference type="Proteomes" id="UP000810207"/>
    </source>
</evidence>
<dbReference type="RefSeq" id="WP_211082062.1">
    <property type="nucleotide sequence ID" value="NZ_CBCSLC010000003.1"/>
</dbReference>
<reference evidence="1 2" key="1">
    <citation type="submission" date="2021-03" db="EMBL/GenBank/DDBJ databases">
        <title>Genomic Encyclopedia of Type Strains, Phase IV (KMG-IV): sequencing the most valuable type-strain genomes for metagenomic binning, comparative biology and taxonomic classification.</title>
        <authorList>
            <person name="Goeker M."/>
        </authorList>
    </citation>
    <scope>NUCLEOTIDE SEQUENCE [LARGE SCALE GENOMIC DNA]</scope>
    <source>
        <strain evidence="1 2">DSM 21292</strain>
    </source>
</reference>
<evidence type="ECO:0000313" key="1">
    <source>
        <dbReference type="EMBL" id="MBP2245297.1"/>
    </source>
</evidence>
<proteinExistence type="predicted"/>
<accession>A0ABS4RU42</accession>
<dbReference type="EMBL" id="JAGIKV010000006">
    <property type="protein sequence ID" value="MBP2245297.1"/>
    <property type="molecule type" value="Genomic_DNA"/>
</dbReference>